<dbReference type="SUPFAM" id="SSF52540">
    <property type="entry name" value="P-loop containing nucleoside triphosphate hydrolases"/>
    <property type="match status" value="1"/>
</dbReference>
<dbReference type="InterPro" id="IPR038734">
    <property type="entry name" value="YhaN_AAA"/>
</dbReference>
<dbReference type="PANTHER" id="PTHR41259">
    <property type="entry name" value="DOUBLE-STRAND BREAK REPAIR RAD50 ATPASE, PUTATIVE-RELATED"/>
    <property type="match status" value="1"/>
</dbReference>
<feature type="coiled-coil region" evidence="1">
    <location>
        <begin position="484"/>
        <end position="518"/>
    </location>
</feature>
<name>A0A1I6B997_9BACI</name>
<keyword evidence="2" id="KW-1133">Transmembrane helix</keyword>
<keyword evidence="1" id="KW-0175">Coiled coil</keyword>
<feature type="transmembrane region" description="Helical" evidence="2">
    <location>
        <begin position="451"/>
        <end position="471"/>
    </location>
</feature>
<keyword evidence="5" id="KW-1185">Reference proteome</keyword>
<dbReference type="InterPro" id="IPR027417">
    <property type="entry name" value="P-loop_NTPase"/>
</dbReference>
<dbReference type="Pfam" id="PF13514">
    <property type="entry name" value="AAA_27"/>
    <property type="match status" value="1"/>
</dbReference>
<protein>
    <submittedName>
        <fullName evidence="4">Uncharacterized protein YhaN</fullName>
    </submittedName>
</protein>
<organism evidence="4 5">
    <name type="scientific">Psychrobacillus psychrotolerans</name>
    <dbReference type="NCBI Taxonomy" id="126156"/>
    <lineage>
        <taxon>Bacteria</taxon>
        <taxon>Bacillati</taxon>
        <taxon>Bacillota</taxon>
        <taxon>Bacilli</taxon>
        <taxon>Bacillales</taxon>
        <taxon>Bacillaceae</taxon>
        <taxon>Psychrobacillus</taxon>
    </lineage>
</organism>
<gene>
    <name evidence="4" type="ORF">SAMN05421670_0261</name>
</gene>
<dbReference type="Gene3D" id="3.40.50.300">
    <property type="entry name" value="P-loop containing nucleotide triphosphate hydrolases"/>
    <property type="match status" value="2"/>
</dbReference>
<feature type="coiled-coil region" evidence="1">
    <location>
        <begin position="382"/>
        <end position="409"/>
    </location>
</feature>
<evidence type="ECO:0000259" key="3">
    <source>
        <dbReference type="Pfam" id="PF13514"/>
    </source>
</evidence>
<keyword evidence="2" id="KW-0472">Membrane</keyword>
<evidence type="ECO:0000256" key="2">
    <source>
        <dbReference type="SAM" id="Phobius"/>
    </source>
</evidence>
<dbReference type="CDD" id="cd00267">
    <property type="entry name" value="ABC_ATPase"/>
    <property type="match status" value="1"/>
</dbReference>
<sequence>MKLVKLQIYGFGKHENIEIKLSDGINVFFGENEVGKTTIQQFILHILFGFPQRNAQLLRYEPKSNAAYGGKVEISDDQGQLITIERVKGKASGEVTVYYPDGTRGGERELSSILHAYSRSDFEAIFSFSLLQLQGFEKMTEEELTKTLLSSGTTGIDTLAIVENQFIKDMGELFKPTGRKPLINQKIEELRELETAYKHQLEEVGKYEPAIKRLNEIETIVEELDQQEKEISQQLQRYMEWKQLKPLKETEMDLNLELDLVKEQTFPSDGIRRFELTKDKLNRNSIEMEQVKKELDSLTINTTSLTSSQIEGLQSFLNREAEWHQLRSKRIQIEEEQSKTLQSQMQQLALVGVDWEKSLQHIVHADVSIQQEDKLVTTLQTEKNLELELQQEKRLLQMKEQDLLHLQQRVIEAKKVNKSSSAQQTNKIMFGIIAAIVLIGVIIGVAQSNWIVPLTAIIISGIVSAGFTFMMNTWKQSDDVRTYADLLNKELQSLQQEISHLKQKINELETNKTNISKQVNEFLTSYHISEQLSPSLLPELFKRLRLIQEQQIQLDQMETKLYEVGLRIQELYRQALEKVPFNLSEEMLFHQLRDFYLAEKQKIEDQQYKATRISELQKKYKELALLQESFTEQIRLLYQEANVDLESDYYTANSIYEKKVELEKELRHIHMQLAGKHINLNDFEITFEDKCKGELHQLQQQRHKYNDEKATLSYQTKRLLEDEEQSEQLQLLEQKKAELHELVKKWAAQKVVVESIKQMMKQLKEERLPEVLENAQHYFQLLTNQSYVQLILSPEGNFEAVKTTGQRFKIAELSQATKEQAYISLRLALAVSLQRKAPFPIIMDDPFVHFDRVRLQQVVQLMAELQKEHQLLYFTCHDNMQYVWEDASVIQVATLLPRKVGVVK</sequence>
<dbReference type="AlphaFoldDB" id="A0A1I6B997"/>
<dbReference type="RefSeq" id="WP_175496342.1">
    <property type="nucleotide sequence ID" value="NZ_FOXU01000012.1"/>
</dbReference>
<evidence type="ECO:0000256" key="1">
    <source>
        <dbReference type="SAM" id="Coils"/>
    </source>
</evidence>
<accession>A0A1I6B997</accession>
<evidence type="ECO:0000313" key="5">
    <source>
        <dbReference type="Proteomes" id="UP000198734"/>
    </source>
</evidence>
<feature type="coiled-coil region" evidence="1">
    <location>
        <begin position="688"/>
        <end position="749"/>
    </location>
</feature>
<evidence type="ECO:0000313" key="4">
    <source>
        <dbReference type="EMBL" id="SFQ77377.1"/>
    </source>
</evidence>
<dbReference type="Proteomes" id="UP000198734">
    <property type="component" value="Unassembled WGS sequence"/>
</dbReference>
<keyword evidence="2" id="KW-0812">Transmembrane</keyword>
<proteinExistence type="predicted"/>
<dbReference type="EMBL" id="FOXU01000012">
    <property type="protein sequence ID" value="SFQ77377.1"/>
    <property type="molecule type" value="Genomic_DNA"/>
</dbReference>
<feature type="coiled-coil region" evidence="1">
    <location>
        <begin position="183"/>
        <end position="244"/>
    </location>
</feature>
<feature type="domain" description="YhaN AAA" evidence="3">
    <location>
        <begin position="1"/>
        <end position="199"/>
    </location>
</feature>
<feature type="transmembrane region" description="Helical" evidence="2">
    <location>
        <begin position="428"/>
        <end position="445"/>
    </location>
</feature>
<reference evidence="5" key="1">
    <citation type="submission" date="2016-10" db="EMBL/GenBank/DDBJ databases">
        <authorList>
            <person name="Varghese N."/>
            <person name="Submissions S."/>
        </authorList>
    </citation>
    <scope>NUCLEOTIDE SEQUENCE [LARGE SCALE GENOMIC DNA]</scope>
    <source>
        <strain evidence="5">DSM 11706</strain>
    </source>
</reference>
<dbReference type="STRING" id="126156.SAMN05421670_0261"/>
<dbReference type="PANTHER" id="PTHR41259:SF1">
    <property type="entry name" value="DOUBLE-STRAND BREAK REPAIR RAD50 ATPASE, PUTATIVE-RELATED"/>
    <property type="match status" value="1"/>
</dbReference>